<keyword evidence="1" id="KW-1133">Transmembrane helix</keyword>
<evidence type="ECO:0000313" key="4">
    <source>
        <dbReference type="Proteomes" id="UP000230084"/>
    </source>
</evidence>
<proteinExistence type="predicted"/>
<comment type="caution">
    <text evidence="3">The sequence shown here is derived from an EMBL/GenBank/DDBJ whole genome shotgun (WGS) entry which is preliminary data.</text>
</comment>
<evidence type="ECO:0000256" key="1">
    <source>
        <dbReference type="SAM" id="Phobius"/>
    </source>
</evidence>
<dbReference type="Pfam" id="PF18895">
    <property type="entry name" value="T4SS_pilin"/>
    <property type="match status" value="1"/>
</dbReference>
<feature type="chain" id="PRO_5013762684" evidence="2">
    <location>
        <begin position="30"/>
        <end position="134"/>
    </location>
</feature>
<feature type="transmembrane region" description="Helical" evidence="1">
    <location>
        <begin position="108"/>
        <end position="130"/>
    </location>
</feature>
<dbReference type="NCBIfam" id="NF045849">
    <property type="entry name" value="ICE_MMCAP2_0565"/>
    <property type="match status" value="1"/>
</dbReference>
<feature type="transmembrane region" description="Helical" evidence="1">
    <location>
        <begin position="67"/>
        <end position="87"/>
    </location>
</feature>
<dbReference type="Proteomes" id="UP000230084">
    <property type="component" value="Unassembled WGS sequence"/>
</dbReference>
<name>A0A2H0RLZ4_9BACT</name>
<keyword evidence="1" id="KW-0812">Transmembrane</keyword>
<keyword evidence="1" id="KW-0472">Membrane</keyword>
<organism evidence="3 4">
    <name type="scientific">Candidatus Uhrbacteria bacterium CG10_big_fil_rev_8_21_14_0_10_50_16</name>
    <dbReference type="NCBI Taxonomy" id="1975039"/>
    <lineage>
        <taxon>Bacteria</taxon>
        <taxon>Candidatus Uhriibacteriota</taxon>
    </lineage>
</organism>
<accession>A0A2H0RLZ4</accession>
<dbReference type="InterPro" id="IPR043993">
    <property type="entry name" value="T4SS_pilin"/>
</dbReference>
<keyword evidence="2" id="KW-0732">Signal</keyword>
<sequence length="134" mass="14099">MTRTQQFFTTLFASFLLLGAFAFSIPAQAVFDAGDPTAALDQAADITTIGGGGQDQIFNTIGNVVNVLLGLLGIIFFLITLYAGFIWMTAQGDPAKVTKATTMLTQGVIGMIIILSAFAISNFAISQLLLASQV</sequence>
<evidence type="ECO:0000313" key="3">
    <source>
        <dbReference type="EMBL" id="PIR47456.1"/>
    </source>
</evidence>
<reference evidence="3 4" key="1">
    <citation type="submission" date="2017-09" db="EMBL/GenBank/DDBJ databases">
        <title>Depth-based differentiation of microbial function through sediment-hosted aquifers and enrichment of novel symbionts in the deep terrestrial subsurface.</title>
        <authorList>
            <person name="Probst A.J."/>
            <person name="Ladd B."/>
            <person name="Jarett J.K."/>
            <person name="Geller-Mcgrath D.E."/>
            <person name="Sieber C.M."/>
            <person name="Emerson J.B."/>
            <person name="Anantharaman K."/>
            <person name="Thomas B.C."/>
            <person name="Malmstrom R."/>
            <person name="Stieglmeier M."/>
            <person name="Klingl A."/>
            <person name="Woyke T."/>
            <person name="Ryan C.M."/>
            <person name="Banfield J.F."/>
        </authorList>
    </citation>
    <scope>NUCLEOTIDE SEQUENCE [LARGE SCALE GENOMIC DNA]</scope>
    <source>
        <strain evidence="3">CG10_big_fil_rev_8_21_14_0_10_50_16</strain>
    </source>
</reference>
<gene>
    <name evidence="3" type="ORF">COV06_03290</name>
</gene>
<dbReference type="EMBL" id="PCYM01000006">
    <property type="protein sequence ID" value="PIR47456.1"/>
    <property type="molecule type" value="Genomic_DNA"/>
</dbReference>
<evidence type="ECO:0000256" key="2">
    <source>
        <dbReference type="SAM" id="SignalP"/>
    </source>
</evidence>
<feature type="signal peptide" evidence="2">
    <location>
        <begin position="1"/>
        <end position="29"/>
    </location>
</feature>
<dbReference type="AlphaFoldDB" id="A0A2H0RLZ4"/>
<protein>
    <submittedName>
        <fullName evidence="3">Uncharacterized protein</fullName>
    </submittedName>
</protein>